<evidence type="ECO:0000256" key="7">
    <source>
        <dbReference type="SAM" id="Phobius"/>
    </source>
</evidence>
<dbReference type="PRINTS" id="PR00344">
    <property type="entry name" value="BCTRLSENSOR"/>
</dbReference>
<dbReference type="SMART" id="SM00388">
    <property type="entry name" value="HisKA"/>
    <property type="match status" value="1"/>
</dbReference>
<evidence type="ECO:0000313" key="10">
    <source>
        <dbReference type="EMBL" id="AIF48486.1"/>
    </source>
</evidence>
<feature type="transmembrane region" description="Helical" evidence="7">
    <location>
        <begin position="237"/>
        <end position="257"/>
    </location>
</feature>
<gene>
    <name evidence="10" type="ORF">HY57_15215</name>
</gene>
<dbReference type="EC" id="2.7.13.3" evidence="2"/>
<dbReference type="Proteomes" id="UP000027987">
    <property type="component" value="Chromosome"/>
</dbReference>
<dbReference type="Pfam" id="PF02518">
    <property type="entry name" value="HATPase_c"/>
    <property type="match status" value="1"/>
</dbReference>
<name>A0A075K2F0_9GAMM</name>
<dbReference type="SUPFAM" id="SSF52172">
    <property type="entry name" value="CheY-like"/>
    <property type="match status" value="1"/>
</dbReference>
<dbReference type="GO" id="GO:0000155">
    <property type="term" value="F:phosphorelay sensor kinase activity"/>
    <property type="evidence" value="ECO:0007669"/>
    <property type="project" value="InterPro"/>
</dbReference>
<dbReference type="Pfam" id="PF00512">
    <property type="entry name" value="HisKA"/>
    <property type="match status" value="1"/>
</dbReference>
<dbReference type="PROSITE" id="PS50109">
    <property type="entry name" value="HIS_KIN"/>
    <property type="match status" value="1"/>
</dbReference>
<dbReference type="GO" id="GO:0005886">
    <property type="term" value="C:plasma membrane"/>
    <property type="evidence" value="ECO:0007669"/>
    <property type="project" value="TreeGrafter"/>
</dbReference>
<reference evidence="10 11" key="1">
    <citation type="submission" date="2014-07" db="EMBL/GenBank/DDBJ databases">
        <title>Complete Genome Sequence of Dyella japonica Strain A8 Isolated from Malaysian Tropical Soil.</title>
        <authorList>
            <person name="Hui R.K.H."/>
            <person name="Chen J.-W."/>
            <person name="Chan K.-G."/>
            <person name="Leung F.C.C."/>
        </authorList>
    </citation>
    <scope>NUCLEOTIDE SEQUENCE [LARGE SCALE GENOMIC DNA]</scope>
    <source>
        <strain evidence="10 11">A8</strain>
    </source>
</reference>
<dbReference type="Gene3D" id="3.30.565.10">
    <property type="entry name" value="Histidine kinase-like ATPase, C-terminal domain"/>
    <property type="match status" value="1"/>
</dbReference>
<evidence type="ECO:0000259" key="8">
    <source>
        <dbReference type="PROSITE" id="PS50109"/>
    </source>
</evidence>
<keyword evidence="5" id="KW-0418">Kinase</keyword>
<dbReference type="InterPro" id="IPR036097">
    <property type="entry name" value="HisK_dim/P_sf"/>
</dbReference>
<evidence type="ECO:0000256" key="6">
    <source>
        <dbReference type="PROSITE-ProRule" id="PRU00169"/>
    </source>
</evidence>
<organism evidence="10 11">
    <name type="scientific">Dyella japonica A8</name>
    <dbReference type="NCBI Taxonomy" id="1217721"/>
    <lineage>
        <taxon>Bacteria</taxon>
        <taxon>Pseudomonadati</taxon>
        <taxon>Pseudomonadota</taxon>
        <taxon>Gammaproteobacteria</taxon>
        <taxon>Lysobacterales</taxon>
        <taxon>Rhodanobacteraceae</taxon>
        <taxon>Dyella</taxon>
    </lineage>
</organism>
<dbReference type="InterPro" id="IPR011006">
    <property type="entry name" value="CheY-like_superfamily"/>
</dbReference>
<dbReference type="SMART" id="SM00448">
    <property type="entry name" value="REC"/>
    <property type="match status" value="1"/>
</dbReference>
<dbReference type="Gene3D" id="3.40.50.2300">
    <property type="match status" value="1"/>
</dbReference>
<dbReference type="Gene3D" id="1.10.287.130">
    <property type="match status" value="1"/>
</dbReference>
<feature type="transmembrane region" description="Helical" evidence="7">
    <location>
        <begin position="180"/>
        <end position="200"/>
    </location>
</feature>
<dbReference type="InterPro" id="IPR005467">
    <property type="entry name" value="His_kinase_dom"/>
</dbReference>
<feature type="transmembrane region" description="Helical" evidence="7">
    <location>
        <begin position="296"/>
        <end position="318"/>
    </location>
</feature>
<sequence>MTALFAPHTAARAADVELDACPAKMLDLSPYALMAEDASRTLDAQGALALFPGLSPAQAPHELQRGYSSSAWWLKVSLHNATGEACSAWLQAGPPRLRDVRLYVEMAGRWQEWQAGTDYPLSVWALPERKPMFPLVLPPGARATLLMRVYTPGLLVSLSPRLWTPGEFLRDGLREAVLDGAMLGAVLLLAVFGVVLGAIYGRRVLMYMALGMFCHTLWVGVIDNYALVYLWPNRPDINAWVMYQLAALLLFLTNGYCYAAIEVDRLGRWWAWLLKGVGAGYLLLGFFSYWLSRMMFIALIMPLCLFGDVMLTVAAIYAIRRRVVKPWFPLLLVGFAWTDLVVHFSSYLFHTPLSSQVLSTTVLPDLLLLAVVLVVEIRRGRREEMDVRVQLDHQQATERDRLERVVASRTAQLDRSLQARRGLLARIGHDLRGPLASVLDSTRRWQAGDARRDYASLIERNVREQMELIDELLEFSREELDAMELTLAAGYLAAFLRDVAEQAELATERHGNRLACEFAAELPAAVRADFRRLRQVLANLLGNAAKFTDRGTVRFAVDAQPASTAGRVRLRFVIEDDGIGIPLDEKERLLRPYQRGGNASQHEGKGLGLAIVSQLLERMDSQLDIQSQLGRGSRFAFTLDLERAGEEDIEALFGEDASVDVDGQDRVLLVVDDQQQQRELICDLLDGYGFHTVAVADGTQALALLREHAVDMVLTDQCMDSMDGWALLQSVRDEFPELPVMLYSSLPPQRPLAVEPSLTFDASLLKPASAGQLVTMVDTFSTRRSQVAL</sequence>
<comment type="catalytic activity">
    <reaction evidence="1">
        <text>ATP + protein L-histidine = ADP + protein N-phospho-L-histidine.</text>
        <dbReference type="EC" id="2.7.13.3"/>
    </reaction>
</comment>
<feature type="domain" description="Histidine kinase" evidence="8">
    <location>
        <begin position="426"/>
        <end position="643"/>
    </location>
</feature>
<evidence type="ECO:0000256" key="2">
    <source>
        <dbReference type="ARBA" id="ARBA00012438"/>
    </source>
</evidence>
<feature type="transmembrane region" description="Helical" evidence="7">
    <location>
        <begin position="207"/>
        <end position="231"/>
    </location>
</feature>
<keyword evidence="7" id="KW-0812">Transmembrane</keyword>
<feature type="transmembrane region" description="Helical" evidence="7">
    <location>
        <begin position="269"/>
        <end position="290"/>
    </location>
</feature>
<evidence type="ECO:0000313" key="11">
    <source>
        <dbReference type="Proteomes" id="UP000027987"/>
    </source>
</evidence>
<dbReference type="CDD" id="cd00156">
    <property type="entry name" value="REC"/>
    <property type="match status" value="1"/>
</dbReference>
<dbReference type="InterPro" id="IPR011622">
    <property type="entry name" value="7TMR_DISM_rcpt_extracell_dom2"/>
</dbReference>
<dbReference type="AlphaFoldDB" id="A0A075K2F0"/>
<dbReference type="HOGENOM" id="CLU_000445_105_2_6"/>
<accession>A0A075K2F0</accession>
<keyword evidence="7" id="KW-0472">Membrane</keyword>
<dbReference type="STRING" id="1217721.HY57_15215"/>
<keyword evidence="11" id="KW-1185">Reference proteome</keyword>
<dbReference type="CDD" id="cd00082">
    <property type="entry name" value="HisKA"/>
    <property type="match status" value="1"/>
</dbReference>
<evidence type="ECO:0000256" key="4">
    <source>
        <dbReference type="ARBA" id="ARBA00022679"/>
    </source>
</evidence>
<proteinExistence type="predicted"/>
<dbReference type="InterPro" id="IPR036890">
    <property type="entry name" value="HATPase_C_sf"/>
</dbReference>
<dbReference type="PANTHER" id="PTHR43047:SF72">
    <property type="entry name" value="OSMOSENSING HISTIDINE PROTEIN KINASE SLN1"/>
    <property type="match status" value="1"/>
</dbReference>
<evidence type="ECO:0000256" key="5">
    <source>
        <dbReference type="ARBA" id="ARBA00022777"/>
    </source>
</evidence>
<dbReference type="PROSITE" id="PS50110">
    <property type="entry name" value="RESPONSE_REGULATORY"/>
    <property type="match status" value="1"/>
</dbReference>
<dbReference type="InterPro" id="IPR004358">
    <property type="entry name" value="Sig_transdc_His_kin-like_C"/>
</dbReference>
<dbReference type="SUPFAM" id="SSF55874">
    <property type="entry name" value="ATPase domain of HSP90 chaperone/DNA topoisomerase II/histidine kinase"/>
    <property type="match status" value="1"/>
</dbReference>
<evidence type="ECO:0000256" key="1">
    <source>
        <dbReference type="ARBA" id="ARBA00000085"/>
    </source>
</evidence>
<feature type="domain" description="Response regulatory" evidence="9">
    <location>
        <begin position="667"/>
        <end position="781"/>
    </location>
</feature>
<dbReference type="SUPFAM" id="SSF47384">
    <property type="entry name" value="Homodimeric domain of signal transducing histidine kinase"/>
    <property type="match status" value="1"/>
</dbReference>
<feature type="transmembrane region" description="Helical" evidence="7">
    <location>
        <begin position="330"/>
        <end position="350"/>
    </location>
</feature>
<dbReference type="Gene3D" id="2.60.40.2380">
    <property type="match status" value="1"/>
</dbReference>
<feature type="transmembrane region" description="Helical" evidence="7">
    <location>
        <begin position="356"/>
        <end position="375"/>
    </location>
</feature>
<dbReference type="InterPro" id="IPR011623">
    <property type="entry name" value="7TMR_DISM_rcpt_extracell_dom1"/>
</dbReference>
<dbReference type="InterPro" id="IPR003594">
    <property type="entry name" value="HATPase_dom"/>
</dbReference>
<feature type="modified residue" description="4-aspartylphosphate" evidence="6">
    <location>
        <position position="716"/>
    </location>
</feature>
<dbReference type="InterPro" id="IPR003661">
    <property type="entry name" value="HisK_dim/P_dom"/>
</dbReference>
<evidence type="ECO:0000256" key="3">
    <source>
        <dbReference type="ARBA" id="ARBA00022553"/>
    </source>
</evidence>
<keyword evidence="7" id="KW-1133">Transmembrane helix</keyword>
<keyword evidence="3 6" id="KW-0597">Phosphoprotein</keyword>
<protein>
    <recommendedName>
        <fullName evidence="2">histidine kinase</fullName>
        <ecNumber evidence="2">2.7.13.3</ecNumber>
    </recommendedName>
</protein>
<dbReference type="EMBL" id="CP008884">
    <property type="protein sequence ID" value="AIF48486.1"/>
    <property type="molecule type" value="Genomic_DNA"/>
</dbReference>
<dbReference type="Pfam" id="PF07696">
    <property type="entry name" value="7TMR-DISMED2"/>
    <property type="match status" value="1"/>
</dbReference>
<dbReference type="GO" id="GO:0009927">
    <property type="term" value="F:histidine phosphotransfer kinase activity"/>
    <property type="evidence" value="ECO:0007669"/>
    <property type="project" value="TreeGrafter"/>
</dbReference>
<dbReference type="Pfam" id="PF07695">
    <property type="entry name" value="7TMR-DISM_7TM"/>
    <property type="match status" value="1"/>
</dbReference>
<dbReference type="InterPro" id="IPR001789">
    <property type="entry name" value="Sig_transdc_resp-reg_receiver"/>
</dbReference>
<dbReference type="PANTHER" id="PTHR43047">
    <property type="entry name" value="TWO-COMPONENT HISTIDINE PROTEIN KINASE"/>
    <property type="match status" value="1"/>
</dbReference>
<dbReference type="Pfam" id="PF00072">
    <property type="entry name" value="Response_reg"/>
    <property type="match status" value="1"/>
</dbReference>
<dbReference type="SMART" id="SM00387">
    <property type="entry name" value="HATPase_c"/>
    <property type="match status" value="1"/>
</dbReference>
<evidence type="ECO:0000259" key="9">
    <source>
        <dbReference type="PROSITE" id="PS50110"/>
    </source>
</evidence>
<dbReference type="KEGG" id="dja:HY57_15215"/>
<dbReference type="PATRIC" id="fig|1217721.7.peg.3115"/>
<keyword evidence="4" id="KW-0808">Transferase</keyword>